<proteinExistence type="predicted"/>
<dbReference type="EMBL" id="CP049811">
    <property type="protein sequence ID" value="QIK40315.1"/>
    <property type="molecule type" value="Genomic_DNA"/>
</dbReference>
<feature type="transmembrane region" description="Helical" evidence="10">
    <location>
        <begin position="422"/>
        <end position="440"/>
    </location>
</feature>
<feature type="transmembrane region" description="Helical" evidence="10">
    <location>
        <begin position="123"/>
        <end position="144"/>
    </location>
</feature>
<organism evidence="11 12">
    <name type="scientific">Pontivivens nitratireducens</name>
    <dbReference type="NCBI Taxonomy" id="2758038"/>
    <lineage>
        <taxon>Bacteria</taxon>
        <taxon>Pseudomonadati</taxon>
        <taxon>Pseudomonadota</taxon>
        <taxon>Alphaproteobacteria</taxon>
        <taxon>Rhodobacterales</taxon>
        <taxon>Paracoccaceae</taxon>
        <taxon>Pontivivens</taxon>
    </lineage>
</organism>
<feature type="transmembrane region" description="Helical" evidence="10">
    <location>
        <begin position="305"/>
        <end position="326"/>
    </location>
</feature>
<feature type="transmembrane region" description="Helical" evidence="10">
    <location>
        <begin position="227"/>
        <end position="246"/>
    </location>
</feature>
<reference evidence="11 12" key="1">
    <citation type="submission" date="2020-03" db="EMBL/GenBank/DDBJ databases">
        <title>Complete genome sequence of Monaibacterium sp. ALG8 with diverse plasmids.</title>
        <authorList>
            <person name="Sun C."/>
        </authorList>
    </citation>
    <scope>NUCLEOTIDE SEQUENCE [LARGE SCALE GENOMIC DNA]</scope>
    <source>
        <strain evidence="11 12">ALG8</strain>
    </source>
</reference>
<evidence type="ECO:0000256" key="3">
    <source>
        <dbReference type="ARBA" id="ARBA00022449"/>
    </source>
</evidence>
<protein>
    <recommendedName>
        <fullName evidence="9">Multidrug-efflux transporter</fullName>
    </recommendedName>
</protein>
<name>A0A6G7VKC7_9RHOB</name>
<keyword evidence="4" id="KW-1003">Cell membrane</keyword>
<evidence type="ECO:0000256" key="8">
    <source>
        <dbReference type="ARBA" id="ARBA00023136"/>
    </source>
</evidence>
<keyword evidence="7" id="KW-0406">Ion transport</keyword>
<evidence type="ECO:0000313" key="12">
    <source>
        <dbReference type="Proteomes" id="UP000500791"/>
    </source>
</evidence>
<feature type="transmembrane region" description="Helical" evidence="10">
    <location>
        <begin position="164"/>
        <end position="182"/>
    </location>
</feature>
<dbReference type="AlphaFoldDB" id="A0A6G7VKC7"/>
<evidence type="ECO:0000256" key="5">
    <source>
        <dbReference type="ARBA" id="ARBA00022692"/>
    </source>
</evidence>
<dbReference type="Proteomes" id="UP000500791">
    <property type="component" value="Chromosome"/>
</dbReference>
<dbReference type="GO" id="GO:0015297">
    <property type="term" value="F:antiporter activity"/>
    <property type="evidence" value="ECO:0007669"/>
    <property type="project" value="UniProtKB-KW"/>
</dbReference>
<feature type="transmembrane region" description="Helical" evidence="10">
    <location>
        <begin position="194"/>
        <end position="215"/>
    </location>
</feature>
<accession>A0A6G7VKC7</accession>
<evidence type="ECO:0000256" key="9">
    <source>
        <dbReference type="ARBA" id="ARBA00031636"/>
    </source>
</evidence>
<sequence>MRSDQEYPARIAPVQPRTWRRHAAGVSGRMTDATLPNHTIADHIRRTLILAWPVMLARMGLVGLTTADVMVLGRAGAEELADYTLGLSIYDSLLATMGGLTMGIGVLTARSTGAGLDHVAGTIWWRGVVYGALIGCALAVLLQFSPQLFALLGQTPARAASAGSVTRLVALALPFVAIYFATTTFLESLHRPMVGMFAVALANISNLGLNILLVHGIGPFPQMGAEGAALATVINSALLAAGLWLYTRHRLPDRARYGIGQVSPNAPTAAEQRRIGYGAGLSFSFEAGAFVMMTLFVGWLGTMALAVQAVVFQFLALTFMMAFGLAAATQVRVGNAWGRGDARGMALAGWTGLGLTTLLASLFAVIYVAFPMQALRLFTTDPVLLAAAAPVMAWMTLALVFDCNQSVLSHACRGRGDTWVPTAMHLVSYWLVMVPAGYWFGIRSGAGVIGIYQGILLASIVSVTMMALRFRHLTRITG</sequence>
<feature type="transmembrane region" description="Helical" evidence="10">
    <location>
        <begin position="382"/>
        <end position="401"/>
    </location>
</feature>
<gene>
    <name evidence="11" type="ORF">G8E03_05770</name>
</gene>
<dbReference type="InterPro" id="IPR050222">
    <property type="entry name" value="MATE_MdtK"/>
</dbReference>
<dbReference type="KEGG" id="mon:G8E03_05770"/>
<feature type="transmembrane region" description="Helical" evidence="10">
    <location>
        <begin position="446"/>
        <end position="468"/>
    </location>
</feature>
<dbReference type="InterPro" id="IPR002528">
    <property type="entry name" value="MATE_fam"/>
</dbReference>
<dbReference type="Pfam" id="PF01554">
    <property type="entry name" value="MatE"/>
    <property type="match status" value="2"/>
</dbReference>
<evidence type="ECO:0000256" key="2">
    <source>
        <dbReference type="ARBA" id="ARBA00022448"/>
    </source>
</evidence>
<evidence type="ECO:0000313" key="11">
    <source>
        <dbReference type="EMBL" id="QIK40315.1"/>
    </source>
</evidence>
<dbReference type="GO" id="GO:0006811">
    <property type="term" value="P:monoatomic ion transport"/>
    <property type="evidence" value="ECO:0007669"/>
    <property type="project" value="UniProtKB-KW"/>
</dbReference>
<dbReference type="PANTHER" id="PTHR43298:SF2">
    <property type="entry name" value="FMN_FAD EXPORTER YEEO-RELATED"/>
    <property type="match status" value="1"/>
</dbReference>
<dbReference type="PIRSF" id="PIRSF006603">
    <property type="entry name" value="DinF"/>
    <property type="match status" value="1"/>
</dbReference>
<evidence type="ECO:0000256" key="6">
    <source>
        <dbReference type="ARBA" id="ARBA00022989"/>
    </source>
</evidence>
<dbReference type="GO" id="GO:0005886">
    <property type="term" value="C:plasma membrane"/>
    <property type="evidence" value="ECO:0007669"/>
    <property type="project" value="UniProtKB-SubCell"/>
</dbReference>
<feature type="transmembrane region" description="Helical" evidence="10">
    <location>
        <begin position="48"/>
        <end position="72"/>
    </location>
</feature>
<feature type="transmembrane region" description="Helical" evidence="10">
    <location>
        <begin position="347"/>
        <end position="370"/>
    </location>
</feature>
<dbReference type="InterPro" id="IPR048279">
    <property type="entry name" value="MdtK-like"/>
</dbReference>
<keyword evidence="12" id="KW-1185">Reference proteome</keyword>
<dbReference type="GO" id="GO:0042910">
    <property type="term" value="F:xenobiotic transmembrane transporter activity"/>
    <property type="evidence" value="ECO:0007669"/>
    <property type="project" value="InterPro"/>
</dbReference>
<keyword evidence="2" id="KW-0813">Transport</keyword>
<keyword evidence="6 10" id="KW-1133">Transmembrane helix</keyword>
<evidence type="ECO:0000256" key="10">
    <source>
        <dbReference type="SAM" id="Phobius"/>
    </source>
</evidence>
<feature type="transmembrane region" description="Helical" evidence="10">
    <location>
        <begin position="92"/>
        <end position="111"/>
    </location>
</feature>
<dbReference type="NCBIfam" id="TIGR00797">
    <property type="entry name" value="matE"/>
    <property type="match status" value="1"/>
</dbReference>
<feature type="transmembrane region" description="Helical" evidence="10">
    <location>
        <begin position="275"/>
        <end position="299"/>
    </location>
</feature>
<dbReference type="PANTHER" id="PTHR43298">
    <property type="entry name" value="MULTIDRUG RESISTANCE PROTEIN NORM-RELATED"/>
    <property type="match status" value="1"/>
</dbReference>
<comment type="subcellular location">
    <subcellularLocation>
        <location evidence="1">Cell inner membrane</location>
        <topology evidence="1">Multi-pass membrane protein</topology>
    </subcellularLocation>
</comment>
<keyword evidence="3" id="KW-0050">Antiport</keyword>
<evidence type="ECO:0000256" key="4">
    <source>
        <dbReference type="ARBA" id="ARBA00022475"/>
    </source>
</evidence>
<keyword evidence="5 10" id="KW-0812">Transmembrane</keyword>
<evidence type="ECO:0000256" key="7">
    <source>
        <dbReference type="ARBA" id="ARBA00023065"/>
    </source>
</evidence>
<evidence type="ECO:0000256" key="1">
    <source>
        <dbReference type="ARBA" id="ARBA00004429"/>
    </source>
</evidence>
<keyword evidence="8 10" id="KW-0472">Membrane</keyword>